<reference evidence="1" key="1">
    <citation type="submission" date="2019-11" db="EMBL/GenBank/DDBJ databases">
        <authorList>
            <person name="Liu Y."/>
            <person name="Hou J."/>
            <person name="Li T.-Q."/>
            <person name="Guan C.-H."/>
            <person name="Wu X."/>
            <person name="Wu H.-Z."/>
            <person name="Ling F."/>
            <person name="Zhang R."/>
            <person name="Shi X.-G."/>
            <person name="Ren J.-P."/>
            <person name="Chen E.-F."/>
            <person name="Sun J.-M."/>
        </authorList>
    </citation>
    <scope>NUCLEOTIDE SEQUENCE</scope>
    <source>
        <strain evidence="1">Adult_tree_wgs_1</strain>
        <tissue evidence="1">Leaves</tissue>
    </source>
</reference>
<dbReference type="OrthoDB" id="1434589at2759"/>
<name>A0A834LTG0_RHOSS</name>
<dbReference type="Proteomes" id="UP000626092">
    <property type="component" value="Unassembled WGS sequence"/>
</dbReference>
<organism evidence="1 2">
    <name type="scientific">Rhododendron simsii</name>
    <name type="common">Sims's rhododendron</name>
    <dbReference type="NCBI Taxonomy" id="118357"/>
    <lineage>
        <taxon>Eukaryota</taxon>
        <taxon>Viridiplantae</taxon>
        <taxon>Streptophyta</taxon>
        <taxon>Embryophyta</taxon>
        <taxon>Tracheophyta</taxon>
        <taxon>Spermatophyta</taxon>
        <taxon>Magnoliopsida</taxon>
        <taxon>eudicotyledons</taxon>
        <taxon>Gunneridae</taxon>
        <taxon>Pentapetalae</taxon>
        <taxon>asterids</taxon>
        <taxon>Ericales</taxon>
        <taxon>Ericaceae</taxon>
        <taxon>Ericoideae</taxon>
        <taxon>Rhodoreae</taxon>
        <taxon>Rhododendron</taxon>
    </lineage>
</organism>
<sequence length="339" mass="38509">MTKHKTKKVPEAFTTCSVVLTLTFCNDVIFSSNSFLRFTSFHLVLKEFVGFFIARFEDLYNFFCDHGFDHLKKLSEWVVDDRVRPSVIGARFGAFLDLSLPKHDHALLSSFVEHYDLSVEYLGENLCEGDTGAIKLDTLKNKFQNVPVEIDRSELTYYIRAYLLYVLGTTILPDKSGSLVPTLFMVGTKEPDWSGNIPKIYNRFSPKYFIDNWMGFPSPGNSLLVNRQPCDMSSVLQSKVQLYIIEYKTSLAGIMMVLQVRRVDLNKTTLNTVVGFASDGSVGEKLKGIIVYALCRFVPCLSLSLLSAKVEELERKLKGRYEAESLLHQKVEEVEREAA</sequence>
<protein>
    <submittedName>
        <fullName evidence="1">Uncharacterized protein</fullName>
    </submittedName>
</protein>
<accession>A0A834LTG0</accession>
<gene>
    <name evidence="1" type="ORF">RHSIM_Rhsim02G0019100</name>
</gene>
<proteinExistence type="predicted"/>
<evidence type="ECO:0000313" key="2">
    <source>
        <dbReference type="Proteomes" id="UP000626092"/>
    </source>
</evidence>
<dbReference type="AlphaFoldDB" id="A0A834LTG0"/>
<comment type="caution">
    <text evidence="1">The sequence shown here is derived from an EMBL/GenBank/DDBJ whole genome shotgun (WGS) entry which is preliminary data.</text>
</comment>
<evidence type="ECO:0000313" key="1">
    <source>
        <dbReference type="EMBL" id="KAF7149742.1"/>
    </source>
</evidence>
<dbReference type="EMBL" id="WJXA01000002">
    <property type="protein sequence ID" value="KAF7149742.1"/>
    <property type="molecule type" value="Genomic_DNA"/>
</dbReference>
<keyword evidence="2" id="KW-1185">Reference proteome</keyword>